<dbReference type="InParanoid" id="Q029A6"/>
<sequence>MALAFRSVTSSPLENFDAVAPDGTVIGIIGENGAGKGRLLRIAAGLETPQSGSVKASGDIKFLGPDDVLNLAPAPVMLIDRTFANQDSLVRERAAVALDRIRRAGATTLLVSHDEDLVRRLADEVWWIHQGKLSRRGDPEEVLAAYRKHIAGKLRAWGETVTPPVAPKVRRGDGRAEIIRVETIGESGKPTMVWRSGERAVVKVAVRFHESVADPVVGIMIRTRIGLNVYGTNTELEQVKVGPCLAGQTVELAFAFWCELCPQEYTLTVASHDPDGVWHDWLEDAVAFSVSDTRYTAGVSNLRAQVSFLGRT</sequence>
<dbReference type="Gene3D" id="3.40.50.300">
    <property type="entry name" value="P-loop containing nucleotide triphosphate hydrolases"/>
    <property type="match status" value="2"/>
</dbReference>
<evidence type="ECO:0000259" key="3">
    <source>
        <dbReference type="SMART" id="SM00382"/>
    </source>
</evidence>
<dbReference type="EMBL" id="CP000473">
    <property type="protein sequence ID" value="ABJ82385.1"/>
    <property type="molecule type" value="Genomic_DNA"/>
</dbReference>
<dbReference type="KEGG" id="sus:Acid_1392"/>
<dbReference type="CDD" id="cd10147">
    <property type="entry name" value="Wzt_C-like"/>
    <property type="match status" value="1"/>
</dbReference>
<dbReference type="InterPro" id="IPR003439">
    <property type="entry name" value="ABC_transporter-like_ATP-bd"/>
</dbReference>
<dbReference type="AlphaFoldDB" id="Q029A6"/>
<proteinExistence type="predicted"/>
<keyword evidence="1" id="KW-0547">Nucleotide-binding</keyword>
<dbReference type="GO" id="GO:0016887">
    <property type="term" value="F:ATP hydrolysis activity"/>
    <property type="evidence" value="ECO:0007669"/>
    <property type="project" value="InterPro"/>
</dbReference>
<dbReference type="Gene3D" id="2.70.50.60">
    <property type="entry name" value="abc- transporter (atp binding component) like domain"/>
    <property type="match status" value="1"/>
</dbReference>
<dbReference type="GO" id="GO:0005524">
    <property type="term" value="F:ATP binding"/>
    <property type="evidence" value="ECO:0007669"/>
    <property type="project" value="UniProtKB-KW"/>
</dbReference>
<dbReference type="PANTHER" id="PTHR46743:SF2">
    <property type="entry name" value="TEICHOIC ACIDS EXPORT ATP-BINDING PROTEIN TAGH"/>
    <property type="match status" value="1"/>
</dbReference>
<protein>
    <submittedName>
        <fullName evidence="4">AAA ATPase</fullName>
    </submittedName>
</protein>
<feature type="domain" description="AAA+ ATPase" evidence="3">
    <location>
        <begin position="22"/>
        <end position="132"/>
    </location>
</feature>
<gene>
    <name evidence="4" type="ordered locus">Acid_1392</name>
</gene>
<dbReference type="CDD" id="cd00267">
    <property type="entry name" value="ABC_ATPase"/>
    <property type="match status" value="1"/>
</dbReference>
<keyword evidence="2" id="KW-0067">ATP-binding</keyword>
<dbReference type="STRING" id="234267.Acid_1392"/>
<dbReference type="InterPro" id="IPR050683">
    <property type="entry name" value="Bact_Polysacc_Export_ATP-bd"/>
</dbReference>
<dbReference type="Pfam" id="PF14524">
    <property type="entry name" value="Wzt_C"/>
    <property type="match status" value="1"/>
</dbReference>
<dbReference type="HOGENOM" id="CLU_891101_0_0_0"/>
<dbReference type="InterPro" id="IPR027417">
    <property type="entry name" value="P-loop_NTPase"/>
</dbReference>
<reference evidence="4" key="1">
    <citation type="submission" date="2006-10" db="EMBL/GenBank/DDBJ databases">
        <title>Complete sequence of Solibacter usitatus Ellin6076.</title>
        <authorList>
            <consortium name="US DOE Joint Genome Institute"/>
            <person name="Copeland A."/>
            <person name="Lucas S."/>
            <person name="Lapidus A."/>
            <person name="Barry K."/>
            <person name="Detter J.C."/>
            <person name="Glavina del Rio T."/>
            <person name="Hammon N."/>
            <person name="Israni S."/>
            <person name="Dalin E."/>
            <person name="Tice H."/>
            <person name="Pitluck S."/>
            <person name="Thompson L.S."/>
            <person name="Brettin T."/>
            <person name="Bruce D."/>
            <person name="Han C."/>
            <person name="Tapia R."/>
            <person name="Gilna P."/>
            <person name="Schmutz J."/>
            <person name="Larimer F."/>
            <person name="Land M."/>
            <person name="Hauser L."/>
            <person name="Kyrpides N."/>
            <person name="Mikhailova N."/>
            <person name="Janssen P.H."/>
            <person name="Kuske C.R."/>
            <person name="Richardson P."/>
        </authorList>
    </citation>
    <scope>NUCLEOTIDE SEQUENCE</scope>
    <source>
        <strain evidence="4">Ellin6076</strain>
    </source>
</reference>
<dbReference type="PANTHER" id="PTHR46743">
    <property type="entry name" value="TEICHOIC ACIDS EXPORT ATP-BINDING PROTEIN TAGH"/>
    <property type="match status" value="1"/>
</dbReference>
<dbReference type="SMART" id="SM00382">
    <property type="entry name" value="AAA"/>
    <property type="match status" value="1"/>
</dbReference>
<evidence type="ECO:0000313" key="4">
    <source>
        <dbReference type="EMBL" id="ABJ82385.1"/>
    </source>
</evidence>
<dbReference type="Pfam" id="PF00005">
    <property type="entry name" value="ABC_tran"/>
    <property type="match status" value="1"/>
</dbReference>
<accession>Q029A6</accession>
<dbReference type="SUPFAM" id="SSF52540">
    <property type="entry name" value="P-loop containing nucleoside triphosphate hydrolases"/>
    <property type="match status" value="1"/>
</dbReference>
<organism evidence="4">
    <name type="scientific">Solibacter usitatus (strain Ellin6076)</name>
    <dbReference type="NCBI Taxonomy" id="234267"/>
    <lineage>
        <taxon>Bacteria</taxon>
        <taxon>Pseudomonadati</taxon>
        <taxon>Acidobacteriota</taxon>
        <taxon>Terriglobia</taxon>
        <taxon>Bryobacterales</taxon>
        <taxon>Solibacteraceae</taxon>
        <taxon>Candidatus Solibacter</taxon>
    </lineage>
</organism>
<name>Q029A6_SOLUE</name>
<dbReference type="eggNOG" id="COG1134">
    <property type="taxonomic scope" value="Bacteria"/>
</dbReference>
<dbReference type="InterPro" id="IPR003593">
    <property type="entry name" value="AAA+_ATPase"/>
</dbReference>
<dbReference type="InterPro" id="IPR029439">
    <property type="entry name" value="Wzt_C"/>
</dbReference>
<evidence type="ECO:0000256" key="1">
    <source>
        <dbReference type="ARBA" id="ARBA00022741"/>
    </source>
</evidence>
<evidence type="ECO:0000256" key="2">
    <source>
        <dbReference type="ARBA" id="ARBA00022840"/>
    </source>
</evidence>